<dbReference type="HAMAP" id="MF_00211">
    <property type="entry name" value="TrpD"/>
    <property type="match status" value="1"/>
</dbReference>
<feature type="binding site" evidence="4">
    <location>
        <position position="224"/>
    </location>
    <ligand>
        <name>Mg(2+)</name>
        <dbReference type="ChEBI" id="CHEBI:18420"/>
        <label>1</label>
    </ligand>
</feature>
<evidence type="ECO:0000259" key="5">
    <source>
        <dbReference type="Pfam" id="PF00591"/>
    </source>
</evidence>
<comment type="catalytic activity">
    <reaction evidence="4">
        <text>N-(5-phospho-beta-D-ribosyl)anthranilate + diphosphate = 5-phospho-alpha-D-ribose 1-diphosphate + anthranilate</text>
        <dbReference type="Rhea" id="RHEA:11768"/>
        <dbReference type="ChEBI" id="CHEBI:16567"/>
        <dbReference type="ChEBI" id="CHEBI:18277"/>
        <dbReference type="ChEBI" id="CHEBI:33019"/>
        <dbReference type="ChEBI" id="CHEBI:58017"/>
        <dbReference type="EC" id="2.4.2.18"/>
    </reaction>
</comment>
<dbReference type="SUPFAM" id="SSF47648">
    <property type="entry name" value="Nucleoside phosphorylase/phosphoribosyltransferase N-terminal domain"/>
    <property type="match status" value="1"/>
</dbReference>
<dbReference type="EC" id="2.4.2.18" evidence="4"/>
<keyword evidence="4" id="KW-0057">Aromatic amino acid biosynthesis</keyword>
<evidence type="ECO:0000313" key="7">
    <source>
        <dbReference type="EMBL" id="QCI25489.1"/>
    </source>
</evidence>
<dbReference type="GO" id="GO:0000162">
    <property type="term" value="P:L-tryptophan biosynthetic process"/>
    <property type="evidence" value="ECO:0007669"/>
    <property type="project" value="UniProtKB-UniRule"/>
</dbReference>
<evidence type="ECO:0000256" key="2">
    <source>
        <dbReference type="ARBA" id="ARBA00022679"/>
    </source>
</evidence>
<keyword evidence="4" id="KW-0460">Magnesium</keyword>
<comment type="pathway">
    <text evidence="4">Amino-acid biosynthesis; L-tryptophan biosynthesis; L-tryptophan from chorismate: step 2/5.</text>
</comment>
<comment type="function">
    <text evidence="4">Catalyzes the transfer of the phosphoribosyl group of 5-phosphorylribose-1-pyrophosphate (PRPP) to anthranilate to yield N-(5'-phosphoribosyl)-anthranilate (PRA).</text>
</comment>
<keyword evidence="4" id="KW-0479">Metal-binding</keyword>
<dbReference type="OrthoDB" id="9806430at2"/>
<proteinExistence type="inferred from homology"/>
<feature type="domain" description="Glycosyl transferase family 3" evidence="5">
    <location>
        <begin position="74"/>
        <end position="320"/>
    </location>
</feature>
<feature type="binding site" evidence="4">
    <location>
        <position position="224"/>
    </location>
    <ligand>
        <name>Mg(2+)</name>
        <dbReference type="ChEBI" id="CHEBI:18420"/>
        <label>2</label>
    </ligand>
</feature>
<dbReference type="InterPro" id="IPR036320">
    <property type="entry name" value="Glycosyl_Trfase_fam3_N_dom_sf"/>
</dbReference>
<dbReference type="EMBL" id="CP034855">
    <property type="protein sequence ID" value="QCI25489.1"/>
    <property type="molecule type" value="Genomic_DNA"/>
</dbReference>
<evidence type="ECO:0000256" key="1">
    <source>
        <dbReference type="ARBA" id="ARBA00022676"/>
    </source>
</evidence>
<feature type="binding site" evidence="4">
    <location>
        <position position="119"/>
    </location>
    <ligand>
        <name>5-phospho-alpha-D-ribose 1-diphosphate</name>
        <dbReference type="ChEBI" id="CHEBI:58017"/>
    </ligand>
</feature>
<dbReference type="SUPFAM" id="SSF52418">
    <property type="entry name" value="Nucleoside phosphorylase/phosphoribosyltransferase catalytic domain"/>
    <property type="match status" value="1"/>
</dbReference>
<protein>
    <recommendedName>
        <fullName evidence="4">Anthranilate phosphoribosyltransferase</fullName>
        <ecNumber evidence="4">2.4.2.18</ecNumber>
    </recommendedName>
</protein>
<comment type="subunit">
    <text evidence="4">Homodimer.</text>
</comment>
<dbReference type="InterPro" id="IPR035902">
    <property type="entry name" value="Nuc_phospho_transferase"/>
</dbReference>
<keyword evidence="3 4" id="KW-0822">Tryptophan biosynthesis</keyword>
<keyword evidence="4" id="KW-0028">Amino-acid biosynthesis</keyword>
<accession>A0A4D6Y850</accession>
<feature type="binding site" evidence="4">
    <location>
        <position position="87"/>
    </location>
    <ligand>
        <name>5-phospho-alpha-D-ribose 1-diphosphate</name>
        <dbReference type="ChEBI" id="CHEBI:58017"/>
    </ligand>
</feature>
<feature type="binding site" evidence="4">
    <location>
        <position position="79"/>
    </location>
    <ligand>
        <name>5-phospho-alpha-D-ribose 1-diphosphate</name>
        <dbReference type="ChEBI" id="CHEBI:58017"/>
    </ligand>
</feature>
<feature type="domain" description="Glycosyl transferase family 3 N-terminal" evidence="6">
    <location>
        <begin position="3"/>
        <end position="62"/>
    </location>
</feature>
<name>A0A4D6Y850_9GAMM</name>
<comment type="similarity">
    <text evidence="4">Belongs to the anthranilate phosphoribosyltransferase family.</text>
</comment>
<feature type="binding site" evidence="4">
    <location>
        <begin position="82"/>
        <end position="83"/>
    </location>
    <ligand>
        <name>5-phospho-alpha-D-ribose 1-diphosphate</name>
        <dbReference type="ChEBI" id="CHEBI:58017"/>
    </ligand>
</feature>
<dbReference type="AlphaFoldDB" id="A0A4D6Y850"/>
<evidence type="ECO:0000256" key="4">
    <source>
        <dbReference type="HAMAP-Rule" id="MF_00211"/>
    </source>
</evidence>
<feature type="binding site" evidence="4">
    <location>
        <position position="91"/>
    </location>
    <ligand>
        <name>Mg(2+)</name>
        <dbReference type="ChEBI" id="CHEBI:18420"/>
        <label>1</label>
    </ligand>
</feature>
<feature type="binding site" evidence="4">
    <location>
        <position position="165"/>
    </location>
    <ligand>
        <name>anthranilate</name>
        <dbReference type="ChEBI" id="CHEBI:16567"/>
        <label>2</label>
    </ligand>
</feature>
<gene>
    <name evidence="4 7" type="primary">trpD</name>
    <name evidence="7" type="ORF">D9V77_01400</name>
</gene>
<reference evidence="7 8" key="2">
    <citation type="submission" date="2019-05" db="EMBL/GenBank/DDBJ databases">
        <title>Genome evolution of the obligate endosymbiont Buchnera aphidicola.</title>
        <authorList>
            <person name="Moran N.A."/>
        </authorList>
    </citation>
    <scope>NUCLEOTIDE SEQUENCE [LARGE SCALE GENOMIC DNA]</scope>
    <source>
        <strain evidence="7 8">Sav</strain>
    </source>
</reference>
<feature type="binding site" evidence="4">
    <location>
        <position position="110"/>
    </location>
    <ligand>
        <name>anthranilate</name>
        <dbReference type="ChEBI" id="CHEBI:16567"/>
        <label>1</label>
    </ligand>
</feature>
<dbReference type="Pfam" id="PF02885">
    <property type="entry name" value="Glycos_trans_3N"/>
    <property type="match status" value="1"/>
</dbReference>
<dbReference type="RefSeq" id="WP_158338356.1">
    <property type="nucleotide sequence ID" value="NZ_CP034855.1"/>
</dbReference>
<evidence type="ECO:0000256" key="3">
    <source>
        <dbReference type="ARBA" id="ARBA00022822"/>
    </source>
</evidence>
<feature type="binding site" evidence="4">
    <location>
        <position position="223"/>
    </location>
    <ligand>
        <name>Mg(2+)</name>
        <dbReference type="ChEBI" id="CHEBI:18420"/>
        <label>2</label>
    </ligand>
</feature>
<keyword evidence="2 4" id="KW-0808">Transferase</keyword>
<dbReference type="Gene3D" id="3.40.1030.10">
    <property type="entry name" value="Nucleoside phosphorylase/phosphoribosyltransferase catalytic domain"/>
    <property type="match status" value="1"/>
</dbReference>
<organism evidence="7 8">
    <name type="scientific">Buchnera aphidicola</name>
    <name type="common">Sitobion avenae</name>
    <dbReference type="NCBI Taxonomy" id="571428"/>
    <lineage>
        <taxon>Bacteria</taxon>
        <taxon>Pseudomonadati</taxon>
        <taxon>Pseudomonadota</taxon>
        <taxon>Gammaproteobacteria</taxon>
        <taxon>Enterobacterales</taxon>
        <taxon>Erwiniaceae</taxon>
        <taxon>Buchnera</taxon>
    </lineage>
</organism>
<dbReference type="GO" id="GO:0005829">
    <property type="term" value="C:cytosol"/>
    <property type="evidence" value="ECO:0007669"/>
    <property type="project" value="TreeGrafter"/>
</dbReference>
<feature type="binding site" evidence="4">
    <location>
        <begin position="89"/>
        <end position="92"/>
    </location>
    <ligand>
        <name>5-phospho-alpha-D-ribose 1-diphosphate</name>
        <dbReference type="ChEBI" id="CHEBI:58017"/>
    </ligand>
</feature>
<feature type="binding site" evidence="4">
    <location>
        <position position="79"/>
    </location>
    <ligand>
        <name>anthranilate</name>
        <dbReference type="ChEBI" id="CHEBI:16567"/>
        <label>1</label>
    </ligand>
</feature>
<keyword evidence="1 4" id="KW-0328">Glycosyltransferase</keyword>
<sequence>MQNIFNKIYDSKSLSQKESYQLFKLISSGEITDIQLASILTAMRIRGETIEEITGAIHAFSEKMKFFSRPNYIFSDIVGTGGDSQNTINISTASAFVAATCGFKIIKHCNQKISSTSGSSDLLEKFNINLNASPEKSRQTLDQLNVCFLFAPNYHTGFKYSNNVRKVLKTKTIFNLIGPFLNPAKPPLSVIGVYNKKLISPAINILKNLKCQRGIVFHSHNTDEVTLYGTTYVSELSNQKIISYELEPKSFGLNIHSKKILKINSLEESYRIISQTMKGKGNRLHEELIAVNVAMLLKVFGCENLKDNTELALNKIRSGDVYKHIKNIANMLKEDENERNNTEKNCTI</sequence>
<comment type="caution">
    <text evidence="4">Lacks conserved residue(s) required for the propagation of feature annotation.</text>
</comment>
<evidence type="ECO:0000259" key="6">
    <source>
        <dbReference type="Pfam" id="PF02885"/>
    </source>
</evidence>
<dbReference type="Proteomes" id="UP000298585">
    <property type="component" value="Chromosome"/>
</dbReference>
<evidence type="ECO:0000313" key="8">
    <source>
        <dbReference type="Proteomes" id="UP000298585"/>
    </source>
</evidence>
<dbReference type="PANTHER" id="PTHR43285:SF2">
    <property type="entry name" value="ANTHRANILATE PHOSPHORIBOSYLTRANSFERASE"/>
    <property type="match status" value="1"/>
</dbReference>
<dbReference type="InterPro" id="IPR005940">
    <property type="entry name" value="Anthranilate_Pribosyl_Tfrase"/>
</dbReference>
<feature type="binding site" evidence="4">
    <location>
        <begin position="107"/>
        <end position="115"/>
    </location>
    <ligand>
        <name>5-phospho-alpha-D-ribose 1-diphosphate</name>
        <dbReference type="ChEBI" id="CHEBI:58017"/>
    </ligand>
</feature>
<dbReference type="GO" id="GO:0000287">
    <property type="term" value="F:magnesium ion binding"/>
    <property type="evidence" value="ECO:0007669"/>
    <property type="project" value="UniProtKB-UniRule"/>
</dbReference>
<comment type="cofactor">
    <cofactor evidence="4">
        <name>Mg(2+)</name>
        <dbReference type="ChEBI" id="CHEBI:18420"/>
    </cofactor>
    <text evidence="4">Binds 2 magnesium ions per monomer.</text>
</comment>
<dbReference type="Pfam" id="PF00591">
    <property type="entry name" value="Glycos_transf_3"/>
    <property type="match status" value="1"/>
</dbReference>
<dbReference type="UniPathway" id="UPA00035">
    <property type="reaction ID" value="UER00041"/>
</dbReference>
<dbReference type="NCBIfam" id="TIGR01245">
    <property type="entry name" value="trpD"/>
    <property type="match status" value="1"/>
</dbReference>
<dbReference type="Gene3D" id="1.20.970.10">
    <property type="entry name" value="Transferase, Pyrimidine Nucleoside Phosphorylase, Chain C"/>
    <property type="match status" value="1"/>
</dbReference>
<dbReference type="GO" id="GO:0004048">
    <property type="term" value="F:anthranilate phosphoribosyltransferase activity"/>
    <property type="evidence" value="ECO:0007669"/>
    <property type="project" value="UniProtKB-UniRule"/>
</dbReference>
<dbReference type="PANTHER" id="PTHR43285">
    <property type="entry name" value="ANTHRANILATE PHOSPHORIBOSYLTRANSFERASE"/>
    <property type="match status" value="1"/>
</dbReference>
<dbReference type="InterPro" id="IPR000312">
    <property type="entry name" value="Glycosyl_Trfase_fam3"/>
</dbReference>
<reference evidence="7 8" key="1">
    <citation type="submission" date="2018-12" db="EMBL/GenBank/DDBJ databases">
        <authorList>
            <person name="Chong R.A."/>
        </authorList>
    </citation>
    <scope>NUCLEOTIDE SEQUENCE [LARGE SCALE GENOMIC DNA]</scope>
    <source>
        <strain evidence="7 8">Sav</strain>
    </source>
</reference>
<dbReference type="InterPro" id="IPR017459">
    <property type="entry name" value="Glycosyl_Trfase_fam3_N_dom"/>
</dbReference>